<name>A0ABR6NRR6_9DEIO</name>
<sequence length="76" mass="9032">MSRVTLRQNDGAENPAMSPRIRRYLLRSLPLLLLVLVLSWGVDRIWGHYSPWYGFFSWLSVFGLQWAIRTEPNRRN</sequence>
<keyword evidence="1" id="KW-0812">Transmembrane</keyword>
<gene>
    <name evidence="2" type="ORF">HNQ04_001982</name>
</gene>
<keyword evidence="2" id="KW-0966">Cell projection</keyword>
<keyword evidence="2" id="KW-0969">Cilium</keyword>
<dbReference type="Proteomes" id="UP000629870">
    <property type="component" value="Unassembled WGS sequence"/>
</dbReference>
<keyword evidence="2" id="KW-0282">Flagellum</keyword>
<dbReference type="EMBL" id="JACHEW010000008">
    <property type="protein sequence ID" value="MBB6016728.1"/>
    <property type="molecule type" value="Genomic_DNA"/>
</dbReference>
<keyword evidence="3" id="KW-1185">Reference proteome</keyword>
<protein>
    <submittedName>
        <fullName evidence="2">Flagellar biogenesis protein FliO</fullName>
    </submittedName>
</protein>
<proteinExistence type="predicted"/>
<feature type="transmembrane region" description="Helical" evidence="1">
    <location>
        <begin position="24"/>
        <end position="42"/>
    </location>
</feature>
<evidence type="ECO:0000256" key="1">
    <source>
        <dbReference type="SAM" id="Phobius"/>
    </source>
</evidence>
<evidence type="ECO:0000313" key="2">
    <source>
        <dbReference type="EMBL" id="MBB6016728.1"/>
    </source>
</evidence>
<comment type="caution">
    <text evidence="2">The sequence shown here is derived from an EMBL/GenBank/DDBJ whole genome shotgun (WGS) entry which is preliminary data.</text>
</comment>
<accession>A0ABR6NRR6</accession>
<organism evidence="2 3">
    <name type="scientific">Deinococcus radiopugnans ATCC 19172</name>
    <dbReference type="NCBI Taxonomy" id="585398"/>
    <lineage>
        <taxon>Bacteria</taxon>
        <taxon>Thermotogati</taxon>
        <taxon>Deinococcota</taxon>
        <taxon>Deinococci</taxon>
        <taxon>Deinococcales</taxon>
        <taxon>Deinococcaceae</taxon>
        <taxon>Deinococcus</taxon>
    </lineage>
</organism>
<evidence type="ECO:0000313" key="3">
    <source>
        <dbReference type="Proteomes" id="UP000629870"/>
    </source>
</evidence>
<reference evidence="2 3" key="1">
    <citation type="submission" date="2020-08" db="EMBL/GenBank/DDBJ databases">
        <title>Genomic Encyclopedia of Type Strains, Phase IV (KMG-IV): sequencing the most valuable type-strain genomes for metagenomic binning, comparative biology and taxonomic classification.</title>
        <authorList>
            <person name="Goeker M."/>
        </authorList>
    </citation>
    <scope>NUCLEOTIDE SEQUENCE [LARGE SCALE GENOMIC DNA]</scope>
    <source>
        <strain evidence="2 3">DSM 12027</strain>
    </source>
</reference>
<keyword evidence="1" id="KW-0472">Membrane</keyword>
<keyword evidence="1" id="KW-1133">Transmembrane helix</keyword>
<feature type="transmembrane region" description="Helical" evidence="1">
    <location>
        <begin position="48"/>
        <end position="68"/>
    </location>
</feature>